<evidence type="ECO:0000256" key="1">
    <source>
        <dbReference type="SAM" id="MobiDB-lite"/>
    </source>
</evidence>
<feature type="region of interest" description="Disordered" evidence="1">
    <location>
        <begin position="83"/>
        <end position="143"/>
    </location>
</feature>
<proteinExistence type="predicted"/>
<feature type="region of interest" description="Disordered" evidence="1">
    <location>
        <begin position="216"/>
        <end position="236"/>
    </location>
</feature>
<dbReference type="Proteomes" id="UP000199428">
    <property type="component" value="Unassembled WGS sequence"/>
</dbReference>
<evidence type="ECO:0000256" key="2">
    <source>
        <dbReference type="SAM" id="Phobius"/>
    </source>
</evidence>
<dbReference type="RefSeq" id="WP_090161227.1">
    <property type="nucleotide sequence ID" value="NZ_FMWK01000003.1"/>
</dbReference>
<feature type="compositionally biased region" description="Basic and acidic residues" evidence="1">
    <location>
        <begin position="90"/>
        <end position="104"/>
    </location>
</feature>
<protein>
    <submittedName>
        <fullName evidence="3">Uncharacterized protein</fullName>
    </submittedName>
</protein>
<sequence>MAKYNIGGYIFNDENSAKKAAKELKAVEYILGQMKTADEQEVLKIYKKIISQRLFSTQIGMGFLNQLRQNLVATGVFDEDQIPPIYSVDEPPKAESKPEKKEASEPQVQKETAAETAPAKEKPVKEKKARKLTKLRKEKADKKNTAISEDDAGVIKKLRLVNSFLIVCVFTLLLCVLGMFYVSTTINSPTILNYKEAITDEYSSWKQQLDERERELNEREAELDARESGVSGIEGN</sequence>
<feature type="compositionally biased region" description="Basic residues" evidence="1">
    <location>
        <begin position="127"/>
        <end position="137"/>
    </location>
</feature>
<organism evidence="3 4">
    <name type="scientific">Pseudobutyrivibrio xylanivorans</name>
    <dbReference type="NCBI Taxonomy" id="185007"/>
    <lineage>
        <taxon>Bacteria</taxon>
        <taxon>Bacillati</taxon>
        <taxon>Bacillota</taxon>
        <taxon>Clostridia</taxon>
        <taxon>Lachnospirales</taxon>
        <taxon>Lachnospiraceae</taxon>
        <taxon>Pseudobutyrivibrio</taxon>
    </lineage>
</organism>
<evidence type="ECO:0000313" key="4">
    <source>
        <dbReference type="Proteomes" id="UP000199428"/>
    </source>
</evidence>
<feature type="transmembrane region" description="Helical" evidence="2">
    <location>
        <begin position="164"/>
        <end position="182"/>
    </location>
</feature>
<reference evidence="3 4" key="1">
    <citation type="submission" date="2016-10" db="EMBL/GenBank/DDBJ databases">
        <authorList>
            <person name="de Groot N.N."/>
        </authorList>
    </citation>
    <scope>NUCLEOTIDE SEQUENCE [LARGE SCALE GENOMIC DNA]</scope>
    <source>
        <strain evidence="3 4">DSM 10317</strain>
    </source>
</reference>
<evidence type="ECO:0000313" key="3">
    <source>
        <dbReference type="EMBL" id="SCZ77341.1"/>
    </source>
</evidence>
<keyword evidence="2" id="KW-1133">Transmembrane helix</keyword>
<keyword evidence="2" id="KW-0812">Transmembrane</keyword>
<dbReference type="AlphaFoldDB" id="A0A1G5RV65"/>
<feature type="compositionally biased region" description="Basic and acidic residues" evidence="1">
    <location>
        <begin position="216"/>
        <end position="227"/>
    </location>
</feature>
<keyword evidence="2" id="KW-0472">Membrane</keyword>
<name>A0A1G5RV65_PSEXY</name>
<dbReference type="EMBL" id="FMWK01000003">
    <property type="protein sequence ID" value="SCZ77341.1"/>
    <property type="molecule type" value="Genomic_DNA"/>
</dbReference>
<accession>A0A1G5RV65</accession>
<gene>
    <name evidence="3" type="ORF">SAMN02910350_00686</name>
</gene>